<evidence type="ECO:0000313" key="13">
    <source>
        <dbReference type="EMBL" id="RWS07561.1"/>
    </source>
</evidence>
<evidence type="ECO:0000256" key="8">
    <source>
        <dbReference type="ARBA" id="ARBA00032174"/>
    </source>
</evidence>
<evidence type="ECO:0000313" key="12">
    <source>
        <dbReference type="EMBL" id="RWS07448.1"/>
    </source>
</evidence>
<dbReference type="InterPro" id="IPR022730">
    <property type="entry name" value="DAZ_assoc-2"/>
</dbReference>
<evidence type="ECO:0000256" key="5">
    <source>
        <dbReference type="ARBA" id="ARBA00022553"/>
    </source>
</evidence>
<comment type="function">
    <text evidence="10">In unstressed cells, promotes SIAH1-mediated polyubiquitination and degradation of the serine/threonine-protein kinase HIPK2, probably by acting as a loading factor that potentiates complex formation between HIPK2 and ubiquitin ligase SIAH1. In response to DNA damage, localizes to the nucleus following phosphorylation by HIPK2 and modulates the expression of a subset of TP53/p53 target genes by binding to TP53 at target gene promoters. This limits the expression of a number of cell death-mediating TP53 target genes, reducing DNA damage-induced cell death. Enhances the binding of transcription factor TCF7L2/TCF4, a Wnt signaling pathway effector, to the promoters of target genes. Plays a role in stress granule formation.</text>
</comment>
<name>A0A3S3P817_9ACAR</name>
<evidence type="ECO:0000313" key="11">
    <source>
        <dbReference type="EMBL" id="RWS03073.1"/>
    </source>
</evidence>
<keyword evidence="5" id="KW-0597">Phosphoprotein</keyword>
<sequence>MMGSQHSNEKKAASVPTAMSVPTAGYPVQGQPQAYASPSYYPQAYGQMYGQTTPAYSSYPPNAYDPPPPYTEKPIAPTYVPNYNAAPQATYVVPDAFEAGARFDGRVPPRIPPPPPGVMPNAAQMAALQGHNVVLGQKPSNFWSGGSGGGYTFW</sequence>
<gene>
    <name evidence="13" type="ORF">B4U79_02627</name>
    <name evidence="12" type="ORF">B4U79_04095</name>
    <name evidence="11" type="ORF">B4U79_05385</name>
</gene>
<evidence type="ECO:0000256" key="9">
    <source>
        <dbReference type="ARBA" id="ARBA00034352"/>
    </source>
</evidence>
<evidence type="ECO:0000256" key="3">
    <source>
        <dbReference type="ARBA" id="ARBA00014066"/>
    </source>
</evidence>
<comment type="subcellular location">
    <subcellularLocation>
        <location evidence="1">Cytoplasm</location>
        <location evidence="1">Stress granule</location>
    </subcellularLocation>
    <subcellularLocation>
        <location evidence="2">Nucleus speckle</location>
    </subcellularLocation>
</comment>
<comment type="caution">
    <text evidence="11">The sequence shown here is derived from an EMBL/GenBank/DDBJ whole genome shotgun (WGS) entry which is preliminary data.</text>
</comment>
<reference evidence="11" key="2">
    <citation type="submission" date="2018-11" db="EMBL/GenBank/DDBJ databases">
        <title>Trombidioid mite genomics.</title>
        <authorList>
            <person name="Dong X."/>
        </authorList>
    </citation>
    <scope>NUCLEOTIDE SEQUENCE</scope>
    <source>
        <strain evidence="11">UoL-WK</strain>
    </source>
</reference>
<dbReference type="OrthoDB" id="6514304at2759"/>
<reference evidence="11 14" key="1">
    <citation type="journal article" date="2018" name="Gigascience">
        <title>Genomes of trombidid mites reveal novel predicted allergens and laterally-transferred genes associated with secondary metabolism.</title>
        <authorList>
            <person name="Dong X."/>
            <person name="Chaisiri K."/>
            <person name="Xia D."/>
            <person name="Armstrong S.D."/>
            <person name="Fang Y."/>
            <person name="Donnelly M.J."/>
            <person name="Kadowaki T."/>
            <person name="McGarry J.W."/>
            <person name="Darby A.C."/>
            <person name="Makepeace B.L."/>
        </authorList>
    </citation>
    <scope>NUCLEOTIDE SEQUENCE [LARGE SCALE GENOMIC DNA]</scope>
    <source>
        <strain evidence="11">UoL-WK</strain>
    </source>
</reference>
<dbReference type="Proteomes" id="UP000285301">
    <property type="component" value="Unassembled WGS sequence"/>
</dbReference>
<evidence type="ECO:0000256" key="10">
    <source>
        <dbReference type="ARBA" id="ARBA00045449"/>
    </source>
</evidence>
<dbReference type="EMBL" id="NCKU01006893">
    <property type="protein sequence ID" value="RWS03073.1"/>
    <property type="molecule type" value="Genomic_DNA"/>
</dbReference>
<proteinExistence type="predicted"/>
<keyword evidence="4" id="KW-0963">Cytoplasm</keyword>
<protein>
    <recommendedName>
        <fullName evidence="3">DAZ-associated protein 2</fullName>
    </recommendedName>
    <alternativeName>
        <fullName evidence="8">Deleted in azoospermia-associated protein 2</fullName>
    </alternativeName>
    <alternativeName>
        <fullName evidence="9">Proline-rich transcript in brain protein</fullName>
    </alternativeName>
</protein>
<evidence type="ECO:0000256" key="1">
    <source>
        <dbReference type="ARBA" id="ARBA00004210"/>
    </source>
</evidence>
<organism evidence="11 14">
    <name type="scientific">Dinothrombium tinctorium</name>
    <dbReference type="NCBI Taxonomy" id="1965070"/>
    <lineage>
        <taxon>Eukaryota</taxon>
        <taxon>Metazoa</taxon>
        <taxon>Ecdysozoa</taxon>
        <taxon>Arthropoda</taxon>
        <taxon>Chelicerata</taxon>
        <taxon>Arachnida</taxon>
        <taxon>Acari</taxon>
        <taxon>Acariformes</taxon>
        <taxon>Trombidiformes</taxon>
        <taxon>Prostigmata</taxon>
        <taxon>Anystina</taxon>
        <taxon>Parasitengona</taxon>
        <taxon>Trombidioidea</taxon>
        <taxon>Trombidiidae</taxon>
        <taxon>Dinothrombium</taxon>
    </lineage>
</organism>
<evidence type="ECO:0000313" key="14">
    <source>
        <dbReference type="Proteomes" id="UP000285301"/>
    </source>
</evidence>
<dbReference type="GO" id="GO:0010494">
    <property type="term" value="C:cytoplasmic stress granule"/>
    <property type="evidence" value="ECO:0007669"/>
    <property type="project" value="UniProtKB-SubCell"/>
</dbReference>
<dbReference type="EMBL" id="NCKU01003413">
    <property type="protein sequence ID" value="RWS07561.1"/>
    <property type="molecule type" value="Genomic_DNA"/>
</dbReference>
<evidence type="ECO:0000256" key="2">
    <source>
        <dbReference type="ARBA" id="ARBA00004324"/>
    </source>
</evidence>
<accession>A0A3S3P817</accession>
<dbReference type="PANTHER" id="PTHR31638:SF3">
    <property type="entry name" value="DAZ-ASSOCIATED PROTEIN 2"/>
    <property type="match status" value="1"/>
</dbReference>
<evidence type="ECO:0000256" key="4">
    <source>
        <dbReference type="ARBA" id="ARBA00022490"/>
    </source>
</evidence>
<dbReference type="Pfam" id="PF11029">
    <property type="entry name" value="DAZAP2"/>
    <property type="match status" value="1"/>
</dbReference>
<keyword evidence="7" id="KW-0539">Nucleus</keyword>
<dbReference type="GO" id="GO:0016607">
    <property type="term" value="C:nuclear speck"/>
    <property type="evidence" value="ECO:0007669"/>
    <property type="project" value="UniProtKB-SubCell"/>
</dbReference>
<keyword evidence="14" id="KW-1185">Reference proteome</keyword>
<evidence type="ECO:0000256" key="6">
    <source>
        <dbReference type="ARBA" id="ARBA00022843"/>
    </source>
</evidence>
<dbReference type="AlphaFoldDB" id="A0A3S3P817"/>
<dbReference type="EMBL" id="NCKU01003476">
    <property type="protein sequence ID" value="RWS07448.1"/>
    <property type="molecule type" value="Genomic_DNA"/>
</dbReference>
<dbReference type="PANTHER" id="PTHR31638">
    <property type="entry name" value="DAZ-ASSOCIATED PROTEIN 2"/>
    <property type="match status" value="1"/>
</dbReference>
<evidence type="ECO:0000256" key="7">
    <source>
        <dbReference type="ARBA" id="ARBA00023242"/>
    </source>
</evidence>
<keyword evidence="6" id="KW-0832">Ubl conjugation</keyword>